<protein>
    <submittedName>
        <fullName evidence="5">FadR/GntR family transcriptional regulator</fullName>
    </submittedName>
</protein>
<accession>A0AB39VWJ4</accession>
<dbReference type="Pfam" id="PF00392">
    <property type="entry name" value="GntR"/>
    <property type="match status" value="1"/>
</dbReference>
<dbReference type="PROSITE" id="PS50949">
    <property type="entry name" value="HTH_GNTR"/>
    <property type="match status" value="1"/>
</dbReference>
<dbReference type="RefSeq" id="WP_369790408.1">
    <property type="nucleotide sequence ID" value="NZ_CP165628.1"/>
</dbReference>
<keyword evidence="3" id="KW-0804">Transcription</keyword>
<dbReference type="GO" id="GO:0003677">
    <property type="term" value="F:DNA binding"/>
    <property type="evidence" value="ECO:0007669"/>
    <property type="project" value="UniProtKB-KW"/>
</dbReference>
<dbReference type="Pfam" id="PF07729">
    <property type="entry name" value="FCD"/>
    <property type="match status" value="1"/>
</dbReference>
<dbReference type="InterPro" id="IPR011711">
    <property type="entry name" value="GntR_C"/>
</dbReference>
<sequence>MGKPSTAVTRQPLVTTVIETIRHLVTDKTWPIGEKVPSEAELTELFNVGRNTIREAIRVLSHSGMLEVRQGDGTYVRSIIDPSEVMREIDKGGLREHFELRCMIESEAAKYAASRRTDEDLRRIKDALLMRGEYDPSMPMDLFLDRDMVLHNAIVQASNNTAMHALYRYFSISVRQHTSTALSIIDLPEPDLYAHQEVFFAIESNDPESAENAVKRMWAPMIVMLTTHLMNE</sequence>
<dbReference type="GO" id="GO:0003700">
    <property type="term" value="F:DNA-binding transcription factor activity"/>
    <property type="evidence" value="ECO:0007669"/>
    <property type="project" value="InterPro"/>
</dbReference>
<dbReference type="InterPro" id="IPR036388">
    <property type="entry name" value="WH-like_DNA-bd_sf"/>
</dbReference>
<keyword evidence="2" id="KW-0238">DNA-binding</keyword>
<dbReference type="SMART" id="SM00345">
    <property type="entry name" value="HTH_GNTR"/>
    <property type="match status" value="1"/>
</dbReference>
<dbReference type="SUPFAM" id="SSF48008">
    <property type="entry name" value="GntR ligand-binding domain-like"/>
    <property type="match status" value="1"/>
</dbReference>
<dbReference type="SUPFAM" id="SSF46785">
    <property type="entry name" value="Winged helix' DNA-binding domain"/>
    <property type="match status" value="1"/>
</dbReference>
<evidence type="ECO:0000256" key="2">
    <source>
        <dbReference type="ARBA" id="ARBA00023125"/>
    </source>
</evidence>
<dbReference type="PANTHER" id="PTHR43537">
    <property type="entry name" value="TRANSCRIPTIONAL REGULATOR, GNTR FAMILY"/>
    <property type="match status" value="1"/>
</dbReference>
<dbReference type="CDD" id="cd07377">
    <property type="entry name" value="WHTH_GntR"/>
    <property type="match status" value="1"/>
</dbReference>
<dbReference type="Gene3D" id="1.10.10.10">
    <property type="entry name" value="Winged helix-like DNA-binding domain superfamily/Winged helix DNA-binding domain"/>
    <property type="match status" value="1"/>
</dbReference>
<reference evidence="5" key="1">
    <citation type="submission" date="2024-07" db="EMBL/GenBank/DDBJ databases">
        <authorList>
            <person name="Biller S.J."/>
        </authorList>
    </citation>
    <scope>NUCLEOTIDE SEQUENCE</scope>
    <source>
        <strain evidence="5">WC2420</strain>
    </source>
</reference>
<dbReference type="EMBL" id="CP165628">
    <property type="protein sequence ID" value="XDU74208.1"/>
    <property type="molecule type" value="Genomic_DNA"/>
</dbReference>
<feature type="domain" description="HTH gntR-type" evidence="4">
    <location>
        <begin position="11"/>
        <end position="79"/>
    </location>
</feature>
<dbReference type="PRINTS" id="PR00035">
    <property type="entry name" value="HTHGNTR"/>
</dbReference>
<gene>
    <name evidence="5" type="ORF">AB3G37_09110</name>
</gene>
<dbReference type="AlphaFoldDB" id="A0AB39VWJ4"/>
<evidence type="ECO:0000256" key="3">
    <source>
        <dbReference type="ARBA" id="ARBA00023163"/>
    </source>
</evidence>
<dbReference type="InterPro" id="IPR008920">
    <property type="entry name" value="TF_FadR/GntR_C"/>
</dbReference>
<evidence type="ECO:0000259" key="4">
    <source>
        <dbReference type="PROSITE" id="PS50949"/>
    </source>
</evidence>
<evidence type="ECO:0000256" key="1">
    <source>
        <dbReference type="ARBA" id="ARBA00023015"/>
    </source>
</evidence>
<dbReference type="SMART" id="SM00895">
    <property type="entry name" value="FCD"/>
    <property type="match status" value="1"/>
</dbReference>
<proteinExistence type="predicted"/>
<dbReference type="Gene3D" id="1.20.120.530">
    <property type="entry name" value="GntR ligand-binding domain-like"/>
    <property type="match status" value="1"/>
</dbReference>
<dbReference type="InterPro" id="IPR000524">
    <property type="entry name" value="Tscrpt_reg_HTH_GntR"/>
</dbReference>
<evidence type="ECO:0000313" key="5">
    <source>
        <dbReference type="EMBL" id="XDU74208.1"/>
    </source>
</evidence>
<organism evidence="5">
    <name type="scientific">Rouxiella sp. WC2420</name>
    <dbReference type="NCBI Taxonomy" id="3234145"/>
    <lineage>
        <taxon>Bacteria</taxon>
        <taxon>Pseudomonadati</taxon>
        <taxon>Pseudomonadota</taxon>
        <taxon>Gammaproteobacteria</taxon>
        <taxon>Enterobacterales</taxon>
        <taxon>Yersiniaceae</taxon>
        <taxon>Rouxiella</taxon>
    </lineage>
</organism>
<name>A0AB39VWJ4_9GAMM</name>
<keyword evidence="1" id="KW-0805">Transcription regulation</keyword>
<dbReference type="InterPro" id="IPR036390">
    <property type="entry name" value="WH_DNA-bd_sf"/>
</dbReference>
<dbReference type="PANTHER" id="PTHR43537:SF47">
    <property type="entry name" value="REGULATORY PROTEIN GNTR HTH"/>
    <property type="match status" value="1"/>
</dbReference>